<dbReference type="AlphaFoldDB" id="A0A1I4AG70"/>
<dbReference type="GeneID" id="301133237"/>
<dbReference type="STRING" id="1884381.SAMN05518846_11558"/>
<keyword evidence="3" id="KW-0413">Isomerase</keyword>
<reference evidence="4" key="1">
    <citation type="submission" date="2016-10" db="EMBL/GenBank/DDBJ databases">
        <authorList>
            <person name="Varghese N."/>
            <person name="Submissions S."/>
        </authorList>
    </citation>
    <scope>NUCLEOTIDE SEQUENCE [LARGE SCALE GENOMIC DNA]</scope>
    <source>
        <strain evidence="4">OK042</strain>
    </source>
</reference>
<dbReference type="PROSITE" id="PS00166">
    <property type="entry name" value="ENOYL_COA_HYDRATASE"/>
    <property type="match status" value="1"/>
</dbReference>
<dbReference type="InterPro" id="IPR029045">
    <property type="entry name" value="ClpP/crotonase-like_dom_sf"/>
</dbReference>
<dbReference type="CDD" id="cd06558">
    <property type="entry name" value="crotonase-like"/>
    <property type="match status" value="1"/>
</dbReference>
<accession>A0A1I4AG70</accession>
<keyword evidence="4" id="KW-1185">Reference proteome</keyword>
<organism evidence="3 4">
    <name type="scientific">Brevibacillus centrosporus</name>
    <dbReference type="NCBI Taxonomy" id="54910"/>
    <lineage>
        <taxon>Bacteria</taxon>
        <taxon>Bacillati</taxon>
        <taxon>Bacillota</taxon>
        <taxon>Bacilli</taxon>
        <taxon>Bacillales</taxon>
        <taxon>Paenibacillaceae</taxon>
        <taxon>Brevibacillus</taxon>
    </lineage>
</organism>
<comment type="similarity">
    <text evidence="1 2">Belongs to the enoyl-CoA hydratase/isomerase family.</text>
</comment>
<sequence>MYETILCEVSEGVAVVTLNRPDKFNAFTERMNKEITDALKQAQKDESVRCILLTGAGRAFNAGQDLGDVAGGGEVDFGGFLRDRYNPMILQFQKTEKPIVAAVNGVAAGAGMSVALACDIRLASEKASFVNAFVNIGLVPDSGGCYFLPRIVGLGKALELAMTGEKVSAAEALRIGMVNQVYPADTFQEEALAYARKLATLPTRAIGLIKRTMNKGLDMSLEETLNYEAYAQGIAGSTEDHKEGVTAFMEKRAPRFTGR</sequence>
<evidence type="ECO:0000256" key="1">
    <source>
        <dbReference type="ARBA" id="ARBA00005254"/>
    </source>
</evidence>
<dbReference type="RefSeq" id="WP_092273697.1">
    <property type="nucleotide sequence ID" value="NZ_CP176856.1"/>
</dbReference>
<dbReference type="Pfam" id="PF00378">
    <property type="entry name" value="ECH_1"/>
    <property type="match status" value="1"/>
</dbReference>
<name>A0A1I4AG70_9BACL</name>
<dbReference type="InterPro" id="IPR001753">
    <property type="entry name" value="Enoyl-CoA_hydra/iso"/>
</dbReference>
<dbReference type="InterPro" id="IPR014748">
    <property type="entry name" value="Enoyl-CoA_hydra_C"/>
</dbReference>
<dbReference type="PANTHER" id="PTHR43802:SF1">
    <property type="entry name" value="IP11341P-RELATED"/>
    <property type="match status" value="1"/>
</dbReference>
<evidence type="ECO:0000256" key="2">
    <source>
        <dbReference type="RuleBase" id="RU003707"/>
    </source>
</evidence>
<dbReference type="Proteomes" id="UP000198915">
    <property type="component" value="Unassembled WGS sequence"/>
</dbReference>
<dbReference type="EMBL" id="FORT01000015">
    <property type="protein sequence ID" value="SFK55475.1"/>
    <property type="molecule type" value="Genomic_DNA"/>
</dbReference>
<dbReference type="PANTHER" id="PTHR43802">
    <property type="entry name" value="ENOYL-COA HYDRATASE"/>
    <property type="match status" value="1"/>
</dbReference>
<dbReference type="SUPFAM" id="SSF52096">
    <property type="entry name" value="ClpP/crotonase"/>
    <property type="match status" value="1"/>
</dbReference>
<dbReference type="Gene3D" id="1.10.12.10">
    <property type="entry name" value="Lyase 2-enoyl-coa Hydratase, Chain A, domain 2"/>
    <property type="match status" value="1"/>
</dbReference>
<proteinExistence type="inferred from homology"/>
<dbReference type="Gene3D" id="3.90.226.10">
    <property type="entry name" value="2-enoyl-CoA Hydratase, Chain A, domain 1"/>
    <property type="match status" value="1"/>
</dbReference>
<dbReference type="InterPro" id="IPR018376">
    <property type="entry name" value="Enoyl-CoA_hyd/isom_CS"/>
</dbReference>
<evidence type="ECO:0000313" key="3">
    <source>
        <dbReference type="EMBL" id="SFK55475.1"/>
    </source>
</evidence>
<protein>
    <submittedName>
        <fullName evidence="3">2-(1,2-epoxy-1,2-dihydrophenyl)acetyl-CoA isomerase</fullName>
    </submittedName>
</protein>
<dbReference type="GO" id="GO:0016853">
    <property type="term" value="F:isomerase activity"/>
    <property type="evidence" value="ECO:0007669"/>
    <property type="project" value="UniProtKB-KW"/>
</dbReference>
<gene>
    <name evidence="3" type="ORF">SAMN05518846_11558</name>
</gene>
<evidence type="ECO:0000313" key="4">
    <source>
        <dbReference type="Proteomes" id="UP000198915"/>
    </source>
</evidence>